<dbReference type="Gene3D" id="3.40.50.150">
    <property type="entry name" value="Vaccinia Virus protein VP39"/>
    <property type="match status" value="1"/>
</dbReference>
<evidence type="ECO:0000259" key="1">
    <source>
        <dbReference type="Pfam" id="PF13847"/>
    </source>
</evidence>
<comment type="caution">
    <text evidence="2">The sequence shown here is derived from an EMBL/GenBank/DDBJ whole genome shotgun (WGS) entry which is preliminary data.</text>
</comment>
<evidence type="ECO:0000313" key="3">
    <source>
        <dbReference type="Proteomes" id="UP001500483"/>
    </source>
</evidence>
<dbReference type="PANTHER" id="PTHR43591:SF24">
    <property type="entry name" value="2-METHOXY-6-POLYPRENYL-1,4-BENZOQUINOL METHYLASE, MITOCHONDRIAL"/>
    <property type="match status" value="1"/>
</dbReference>
<keyword evidence="3" id="KW-1185">Reference proteome</keyword>
<dbReference type="GO" id="GO:0032259">
    <property type="term" value="P:methylation"/>
    <property type="evidence" value="ECO:0007669"/>
    <property type="project" value="UniProtKB-KW"/>
</dbReference>
<keyword evidence="2" id="KW-0808">Transferase</keyword>
<dbReference type="Proteomes" id="UP001500483">
    <property type="component" value="Unassembled WGS sequence"/>
</dbReference>
<dbReference type="SUPFAM" id="SSF53335">
    <property type="entry name" value="S-adenosyl-L-methionine-dependent methyltransferases"/>
    <property type="match status" value="1"/>
</dbReference>
<evidence type="ECO:0000313" key="2">
    <source>
        <dbReference type="EMBL" id="GAA3364806.1"/>
    </source>
</evidence>
<name>A0ABP6S0G0_9PSEU</name>
<dbReference type="GO" id="GO:0008168">
    <property type="term" value="F:methyltransferase activity"/>
    <property type="evidence" value="ECO:0007669"/>
    <property type="project" value="UniProtKB-KW"/>
</dbReference>
<dbReference type="PANTHER" id="PTHR43591">
    <property type="entry name" value="METHYLTRANSFERASE"/>
    <property type="match status" value="1"/>
</dbReference>
<dbReference type="RefSeq" id="WP_344931075.1">
    <property type="nucleotide sequence ID" value="NZ_BAAAYK010000038.1"/>
</dbReference>
<reference evidence="3" key="1">
    <citation type="journal article" date="2019" name="Int. J. Syst. Evol. Microbiol.">
        <title>The Global Catalogue of Microorganisms (GCM) 10K type strain sequencing project: providing services to taxonomists for standard genome sequencing and annotation.</title>
        <authorList>
            <consortium name="The Broad Institute Genomics Platform"/>
            <consortium name="The Broad Institute Genome Sequencing Center for Infectious Disease"/>
            <person name="Wu L."/>
            <person name="Ma J."/>
        </authorList>
    </citation>
    <scope>NUCLEOTIDE SEQUENCE [LARGE SCALE GENOMIC DNA]</scope>
    <source>
        <strain evidence="3">JCM 9687</strain>
    </source>
</reference>
<keyword evidence="2" id="KW-0489">Methyltransferase</keyword>
<organism evidence="2 3">
    <name type="scientific">Saccharopolyspora gregorii</name>
    <dbReference type="NCBI Taxonomy" id="33914"/>
    <lineage>
        <taxon>Bacteria</taxon>
        <taxon>Bacillati</taxon>
        <taxon>Actinomycetota</taxon>
        <taxon>Actinomycetes</taxon>
        <taxon>Pseudonocardiales</taxon>
        <taxon>Pseudonocardiaceae</taxon>
        <taxon>Saccharopolyspora</taxon>
    </lineage>
</organism>
<accession>A0ABP6S0G0</accession>
<sequence length="263" mass="28657">MAQDVYTHGHHESVLRSHRWRTAENSAAYLLSDLTPGAAVLDVGCGPGTITHDFAERVAPGHVTGVDNAAEIVEQASAGAPANTAFQVADVYALPFADGSFDVVHAHQVLQHLTDPVAALREMRRVCRPGGIVAARDADYAAMTWYPQLPALTDWLDLYHRVARGNDAEPDAGRRLLGWAREAGFGEVDATASAWCFATAEERTWWGGLWADRVRNSAFATQAVERGLATGAELERLSAGWREWIDADAAWFAVLNGEIRCHR</sequence>
<dbReference type="Pfam" id="PF13847">
    <property type="entry name" value="Methyltransf_31"/>
    <property type="match status" value="1"/>
</dbReference>
<dbReference type="EMBL" id="BAAAYK010000038">
    <property type="protein sequence ID" value="GAA3364806.1"/>
    <property type="molecule type" value="Genomic_DNA"/>
</dbReference>
<dbReference type="CDD" id="cd02440">
    <property type="entry name" value="AdoMet_MTases"/>
    <property type="match status" value="1"/>
</dbReference>
<gene>
    <name evidence="2" type="ORF">GCM10020366_62190</name>
</gene>
<feature type="domain" description="Methyltransferase" evidence="1">
    <location>
        <begin position="35"/>
        <end position="167"/>
    </location>
</feature>
<dbReference type="InterPro" id="IPR025714">
    <property type="entry name" value="Methyltranfer_dom"/>
</dbReference>
<proteinExistence type="predicted"/>
<dbReference type="InterPro" id="IPR029063">
    <property type="entry name" value="SAM-dependent_MTases_sf"/>
</dbReference>
<protein>
    <submittedName>
        <fullName evidence="2">Methyltransferase domain-containing protein</fullName>
    </submittedName>
</protein>